<sequence>MEKKVEQKKKVFKISSTGRLLKPPRKLLTSSDDESKRPKKKFKSSQSTKRMTQEIDRLRLIVKKFENTEDDKIYVSASDNNDPEVIMCEKTKETLSTSSKVNSAAPITEENKKVSKTSSTGTISKPLTMTSSDKESKRPNKSKSDQSVKHMKQELNRLRLMTKNLENSGGEKKCVNESEKENISNTFKKLNDSEVITYKNSHFSSQMEVDTPCTKTKDEELLELGSDTEFAPDANESLDENTDENNSPSMLDSRPYLRKRSRLAFYPVKNNANATENSATTLVNNTSESSEDVIYPSPTQSPTLASKVKQFWIMSFA</sequence>
<feature type="region of interest" description="Disordered" evidence="1">
    <location>
        <begin position="1"/>
        <end position="55"/>
    </location>
</feature>
<dbReference type="AlphaFoldDB" id="A0A6J1RG17"/>
<feature type="compositionally biased region" description="Basic and acidic residues" evidence="1">
    <location>
        <begin position="169"/>
        <end position="182"/>
    </location>
</feature>
<dbReference type="GeneID" id="112468653"/>
<feature type="region of interest" description="Disordered" evidence="1">
    <location>
        <begin position="226"/>
        <end position="254"/>
    </location>
</feature>
<reference evidence="3" key="1">
    <citation type="submission" date="2025-08" db="UniProtKB">
        <authorList>
            <consortium name="RefSeq"/>
        </authorList>
    </citation>
    <scope>IDENTIFICATION</scope>
    <source>
        <tissue evidence="3">Whole body</tissue>
    </source>
</reference>
<feature type="compositionally biased region" description="Polar residues" evidence="1">
    <location>
        <begin position="116"/>
        <end position="131"/>
    </location>
</feature>
<evidence type="ECO:0000313" key="3">
    <source>
        <dbReference type="RefSeq" id="XP_024893702.1"/>
    </source>
</evidence>
<organism evidence="2 3">
    <name type="scientific">Temnothorax curvispinosus</name>
    <dbReference type="NCBI Taxonomy" id="300111"/>
    <lineage>
        <taxon>Eukaryota</taxon>
        <taxon>Metazoa</taxon>
        <taxon>Ecdysozoa</taxon>
        <taxon>Arthropoda</taxon>
        <taxon>Hexapoda</taxon>
        <taxon>Insecta</taxon>
        <taxon>Pterygota</taxon>
        <taxon>Neoptera</taxon>
        <taxon>Endopterygota</taxon>
        <taxon>Hymenoptera</taxon>
        <taxon>Apocrita</taxon>
        <taxon>Aculeata</taxon>
        <taxon>Formicoidea</taxon>
        <taxon>Formicidae</taxon>
        <taxon>Myrmicinae</taxon>
        <taxon>Temnothorax</taxon>
    </lineage>
</organism>
<feature type="region of interest" description="Disordered" evidence="1">
    <location>
        <begin position="91"/>
        <end position="155"/>
    </location>
</feature>
<gene>
    <name evidence="3" type="primary">LOC112468653</name>
</gene>
<evidence type="ECO:0000313" key="2">
    <source>
        <dbReference type="Proteomes" id="UP000504618"/>
    </source>
</evidence>
<feature type="region of interest" description="Disordered" evidence="1">
    <location>
        <begin position="164"/>
        <end position="183"/>
    </location>
</feature>
<dbReference type="Proteomes" id="UP000504618">
    <property type="component" value="Unplaced"/>
</dbReference>
<keyword evidence="2" id="KW-1185">Reference proteome</keyword>
<protein>
    <submittedName>
        <fullName evidence="3">Uncharacterized protein LOC112468653</fullName>
    </submittedName>
</protein>
<accession>A0A6J1RG17</accession>
<feature type="compositionally biased region" description="Basic and acidic residues" evidence="1">
    <location>
        <begin position="132"/>
        <end position="155"/>
    </location>
</feature>
<evidence type="ECO:0000256" key="1">
    <source>
        <dbReference type="SAM" id="MobiDB-lite"/>
    </source>
</evidence>
<dbReference type="RefSeq" id="XP_024893702.1">
    <property type="nucleotide sequence ID" value="XM_025037934.1"/>
</dbReference>
<proteinExistence type="predicted"/>
<name>A0A6J1RG17_9HYME</name>